<gene>
    <name evidence="2" type="ORF">C5B42_05255</name>
</gene>
<dbReference type="PANTHER" id="PTHR36966:SF1">
    <property type="entry name" value="REP-ASSOCIATED TYROSINE TRANSPOSASE"/>
    <property type="match status" value="1"/>
</dbReference>
<dbReference type="InterPro" id="IPR036515">
    <property type="entry name" value="Transposase_17_sf"/>
</dbReference>
<dbReference type="Gene3D" id="3.30.70.1290">
    <property type="entry name" value="Transposase IS200-like"/>
    <property type="match status" value="1"/>
</dbReference>
<sequence length="180" mass="21555">MPNRKRFKQHSRRIPQFDYSSTGLYFVTICTHNMSRDFGEIVAHNMELSEIGKIAEKYWEEIPNHFKEVSLLEFVVMPNHVHGIIEIQRPNHHVGSGQCPDPTMGYSTYQHVQKNSLPSIIGSYKAAVRYWCLRNNYPSFRWQPNYYEHVIRREESLENITHYICDNPLKWENDEYFNDW</sequence>
<reference evidence="2 3" key="1">
    <citation type="submission" date="2018-02" db="EMBL/GenBank/DDBJ databases">
        <title>Genomic Reconstructions from Amazon Rainforest and Pasture Soil Reveal Novel Insights into the Physiology of Candidate Phyla in Tropical Sites.</title>
        <authorList>
            <person name="Kroeger M.E."/>
            <person name="Delmont T."/>
            <person name="Eren A.M."/>
            <person name="Guo J."/>
            <person name="Meyer K.M."/>
            <person name="Khan K."/>
            <person name="Rodrigues J.L.M."/>
            <person name="Bohannan B.J.M."/>
            <person name="Tringe S."/>
            <person name="Borges C.D."/>
            <person name="Tiedje J."/>
            <person name="Tsai S.M."/>
            <person name="Nusslein K."/>
        </authorList>
    </citation>
    <scope>NUCLEOTIDE SEQUENCE [LARGE SCALE GENOMIC DNA]</scope>
    <source>
        <strain evidence="2">Amazon FNV 2010 28 9</strain>
    </source>
</reference>
<dbReference type="GO" id="GO:0006313">
    <property type="term" value="P:DNA transposition"/>
    <property type="evidence" value="ECO:0007669"/>
    <property type="project" value="InterPro"/>
</dbReference>
<dbReference type="InterPro" id="IPR052715">
    <property type="entry name" value="RAYT_transposase"/>
</dbReference>
<dbReference type="AlphaFoldDB" id="A0A317JQ35"/>
<dbReference type="GO" id="GO:0004803">
    <property type="term" value="F:transposase activity"/>
    <property type="evidence" value="ECO:0007669"/>
    <property type="project" value="InterPro"/>
</dbReference>
<evidence type="ECO:0000313" key="2">
    <source>
        <dbReference type="EMBL" id="PWU22707.1"/>
    </source>
</evidence>
<dbReference type="Proteomes" id="UP000246104">
    <property type="component" value="Unassembled WGS sequence"/>
</dbReference>
<organism evidence="2 3">
    <name type="scientific">Candidatus Cerribacteria bacterium 'Amazon FNV 2010 28 9'</name>
    <dbReference type="NCBI Taxonomy" id="2081795"/>
    <lineage>
        <taxon>Bacteria</taxon>
        <taxon>Candidatus Cerribacteria</taxon>
    </lineage>
</organism>
<dbReference type="SUPFAM" id="SSF143422">
    <property type="entry name" value="Transposase IS200-like"/>
    <property type="match status" value="1"/>
</dbReference>
<protein>
    <submittedName>
        <fullName evidence="2">Transposase</fullName>
    </submittedName>
</protein>
<accession>A0A317JQ35</accession>
<evidence type="ECO:0000259" key="1">
    <source>
        <dbReference type="SMART" id="SM01321"/>
    </source>
</evidence>
<feature type="domain" description="Transposase IS200-like" evidence="1">
    <location>
        <begin position="20"/>
        <end position="167"/>
    </location>
</feature>
<dbReference type="PANTHER" id="PTHR36966">
    <property type="entry name" value="REP-ASSOCIATED TYROSINE TRANSPOSASE"/>
    <property type="match status" value="1"/>
</dbReference>
<dbReference type="GO" id="GO:0043565">
    <property type="term" value="F:sequence-specific DNA binding"/>
    <property type="evidence" value="ECO:0007669"/>
    <property type="project" value="TreeGrafter"/>
</dbReference>
<comment type="caution">
    <text evidence="2">The sequence shown here is derived from an EMBL/GenBank/DDBJ whole genome shotgun (WGS) entry which is preliminary data.</text>
</comment>
<proteinExistence type="predicted"/>
<evidence type="ECO:0000313" key="3">
    <source>
        <dbReference type="Proteomes" id="UP000246104"/>
    </source>
</evidence>
<dbReference type="InterPro" id="IPR002686">
    <property type="entry name" value="Transposase_17"/>
</dbReference>
<name>A0A317JQ35_9BACT</name>
<dbReference type="SMART" id="SM01321">
    <property type="entry name" value="Y1_Tnp"/>
    <property type="match status" value="1"/>
</dbReference>
<dbReference type="EMBL" id="PSRQ01000058">
    <property type="protein sequence ID" value="PWU22707.1"/>
    <property type="molecule type" value="Genomic_DNA"/>
</dbReference>